<keyword evidence="3" id="KW-1185">Reference proteome</keyword>
<comment type="caution">
    <text evidence="2">The sequence shown here is derived from an EMBL/GenBank/DDBJ whole genome shotgun (WGS) entry which is preliminary data.</text>
</comment>
<proteinExistence type="predicted"/>
<name>A0A9X3CIZ4_9VIBR</name>
<dbReference type="Gene3D" id="3.30.200.20">
    <property type="entry name" value="Phosphorylase Kinase, domain 1"/>
    <property type="match status" value="1"/>
</dbReference>
<dbReference type="InterPro" id="IPR002575">
    <property type="entry name" value="Aminoglycoside_PTrfase"/>
</dbReference>
<evidence type="ECO:0000313" key="2">
    <source>
        <dbReference type="EMBL" id="MCW8336344.1"/>
    </source>
</evidence>
<reference evidence="2" key="1">
    <citation type="submission" date="2022-02" db="EMBL/GenBank/DDBJ databases">
        <title>Vibrio sp. nov., a new bacterium isolated from Bohai sea, China.</title>
        <authorList>
            <person name="Yuan Y."/>
        </authorList>
    </citation>
    <scope>NUCLEOTIDE SEQUENCE</scope>
    <source>
        <strain evidence="2">DBSS07</strain>
    </source>
</reference>
<protein>
    <submittedName>
        <fullName evidence="2">Phosphotransferase</fullName>
    </submittedName>
</protein>
<organism evidence="2 3">
    <name type="scientific">Vibrio paucivorans</name>
    <dbReference type="NCBI Taxonomy" id="2829489"/>
    <lineage>
        <taxon>Bacteria</taxon>
        <taxon>Pseudomonadati</taxon>
        <taxon>Pseudomonadota</taxon>
        <taxon>Gammaproteobacteria</taxon>
        <taxon>Vibrionales</taxon>
        <taxon>Vibrionaceae</taxon>
        <taxon>Vibrio</taxon>
    </lineage>
</organism>
<feature type="domain" description="Aminoglycoside phosphotransferase" evidence="1">
    <location>
        <begin position="31"/>
        <end position="233"/>
    </location>
</feature>
<gene>
    <name evidence="2" type="ORF">MD483_21260</name>
</gene>
<dbReference type="Proteomes" id="UP001155586">
    <property type="component" value="Unassembled WGS sequence"/>
</dbReference>
<dbReference type="Pfam" id="PF01636">
    <property type="entry name" value="APH"/>
    <property type="match status" value="1"/>
</dbReference>
<dbReference type="Gene3D" id="3.90.1200.10">
    <property type="match status" value="1"/>
</dbReference>
<dbReference type="EMBL" id="JAKRRX010000218">
    <property type="protein sequence ID" value="MCW8336344.1"/>
    <property type="molecule type" value="Genomic_DNA"/>
</dbReference>
<dbReference type="InterPro" id="IPR011009">
    <property type="entry name" value="Kinase-like_dom_sf"/>
</dbReference>
<dbReference type="RefSeq" id="WP_265689417.1">
    <property type="nucleotide sequence ID" value="NZ_JAKRRX010000218.1"/>
</dbReference>
<evidence type="ECO:0000259" key="1">
    <source>
        <dbReference type="Pfam" id="PF01636"/>
    </source>
</evidence>
<dbReference type="SUPFAM" id="SSF56112">
    <property type="entry name" value="Protein kinase-like (PK-like)"/>
    <property type="match status" value="1"/>
</dbReference>
<evidence type="ECO:0000313" key="3">
    <source>
        <dbReference type="Proteomes" id="UP001155586"/>
    </source>
</evidence>
<dbReference type="AlphaFoldDB" id="A0A9X3CIZ4"/>
<dbReference type="CDD" id="cd05151">
    <property type="entry name" value="ChoK-like"/>
    <property type="match status" value="1"/>
</dbReference>
<sequence>MARMSWHEACQLDSSLLSLDHFFKVPPSYAQTLTGGLTNRCWKVVLPNGDSYVWRPNTPITKAFSISRFQEYQILSAIESSSVGPKPIAVNEHGLLVEWIEGESLTDSLAFDDLLKMLLKVHQLDTSRVPVAPFSYTARVDHYWLQIKKELKTESYQSLYQRWRSAPNLADVGKVLCHFDLAGYNMVKTEMGNRVIDWEYASIADPRLDLTLSIMVFEEKPLEAVYRYCQLGEVEGVDDWAEGVLAWQPRTMMMAMLWYLLAYQLWGEAEYLEQAELLKSQLTVDDAPPQE</sequence>
<accession>A0A9X3CIZ4</accession>